<dbReference type="GO" id="GO:0000049">
    <property type="term" value="F:tRNA binding"/>
    <property type="evidence" value="ECO:0007669"/>
    <property type="project" value="UniProtKB-KW"/>
</dbReference>
<evidence type="ECO:0000256" key="3">
    <source>
        <dbReference type="ARBA" id="ARBA00022679"/>
    </source>
</evidence>
<dbReference type="Pfam" id="PF00588">
    <property type="entry name" value="SpoU_methylase"/>
    <property type="match status" value="1"/>
</dbReference>
<dbReference type="GO" id="GO:0008173">
    <property type="term" value="F:RNA methyltransferase activity"/>
    <property type="evidence" value="ECO:0007669"/>
    <property type="project" value="InterPro"/>
</dbReference>
<dbReference type="InterPro" id="IPR033671">
    <property type="entry name" value="TrmH"/>
</dbReference>
<dbReference type="GO" id="GO:0002938">
    <property type="term" value="P:tRNA guanine ribose methylation"/>
    <property type="evidence" value="ECO:0007669"/>
    <property type="project" value="TreeGrafter"/>
</dbReference>
<gene>
    <name evidence="9" type="ORF">TrRE_jg1913</name>
</gene>
<feature type="compositionally biased region" description="Basic residues" evidence="7">
    <location>
        <begin position="82"/>
        <end position="91"/>
    </location>
</feature>
<keyword evidence="1" id="KW-0820">tRNA-binding</keyword>
<proteinExistence type="predicted"/>
<feature type="region of interest" description="Disordered" evidence="7">
    <location>
        <begin position="72"/>
        <end position="94"/>
    </location>
</feature>
<dbReference type="InterPro" id="IPR029026">
    <property type="entry name" value="tRNA_m1G_MTases_N"/>
</dbReference>
<evidence type="ECO:0000259" key="8">
    <source>
        <dbReference type="Pfam" id="PF00588"/>
    </source>
</evidence>
<keyword evidence="6" id="KW-0694">RNA-binding</keyword>
<evidence type="ECO:0000256" key="7">
    <source>
        <dbReference type="SAM" id="MobiDB-lite"/>
    </source>
</evidence>
<comment type="caution">
    <text evidence="9">The sequence shown here is derived from an EMBL/GenBank/DDBJ whole genome shotgun (WGS) entry which is preliminary data.</text>
</comment>
<keyword evidence="10" id="KW-1185">Reference proteome</keyword>
<feature type="domain" description="tRNA/rRNA methyltransferase SpoU type" evidence="8">
    <location>
        <begin position="84"/>
        <end position="181"/>
    </location>
</feature>
<dbReference type="OrthoDB" id="241340at2759"/>
<dbReference type="SUPFAM" id="SSF75217">
    <property type="entry name" value="alpha/beta knot"/>
    <property type="match status" value="1"/>
</dbReference>
<organism evidence="9 10">
    <name type="scientific">Triparma retinervis</name>
    <dbReference type="NCBI Taxonomy" id="2557542"/>
    <lineage>
        <taxon>Eukaryota</taxon>
        <taxon>Sar</taxon>
        <taxon>Stramenopiles</taxon>
        <taxon>Ochrophyta</taxon>
        <taxon>Bolidophyceae</taxon>
        <taxon>Parmales</taxon>
        <taxon>Triparmaceae</taxon>
        <taxon>Triparma</taxon>
    </lineage>
</organism>
<dbReference type="CDD" id="cd18092">
    <property type="entry name" value="SpoU-like_TrmH"/>
    <property type="match status" value="1"/>
</dbReference>
<evidence type="ECO:0000256" key="6">
    <source>
        <dbReference type="ARBA" id="ARBA00022884"/>
    </source>
</evidence>
<accession>A0A9W7ADV2</accession>
<name>A0A9W7ADV2_9STRA</name>
<protein>
    <recommendedName>
        <fullName evidence="8">tRNA/rRNA methyltransferase SpoU type domain-containing protein</fullName>
    </recommendedName>
</protein>
<keyword evidence="3" id="KW-0808">Transferase</keyword>
<evidence type="ECO:0000313" key="9">
    <source>
        <dbReference type="EMBL" id="GMH70911.1"/>
    </source>
</evidence>
<dbReference type="InterPro" id="IPR029028">
    <property type="entry name" value="Alpha/beta_knot_MTases"/>
</dbReference>
<dbReference type="PANTHER" id="PTHR43453">
    <property type="entry name" value="RRNA METHYLASE-LIKE"/>
    <property type="match status" value="1"/>
</dbReference>
<keyword evidence="2" id="KW-0489">Methyltransferase</keyword>
<dbReference type="InterPro" id="IPR001537">
    <property type="entry name" value="SpoU_MeTrfase"/>
</dbReference>
<dbReference type="EMBL" id="BRXZ01002823">
    <property type="protein sequence ID" value="GMH70911.1"/>
    <property type="molecule type" value="Genomic_DNA"/>
</dbReference>
<evidence type="ECO:0000256" key="2">
    <source>
        <dbReference type="ARBA" id="ARBA00022603"/>
    </source>
</evidence>
<keyword evidence="4" id="KW-0949">S-adenosyl-L-methionine</keyword>
<dbReference type="PANTHER" id="PTHR43453:SF1">
    <property type="entry name" value="TRNA_RRNA METHYLTRANSFERASE SPOU TYPE DOMAIN-CONTAINING PROTEIN"/>
    <property type="match status" value="1"/>
</dbReference>
<evidence type="ECO:0000256" key="4">
    <source>
        <dbReference type="ARBA" id="ARBA00022691"/>
    </source>
</evidence>
<evidence type="ECO:0000256" key="5">
    <source>
        <dbReference type="ARBA" id="ARBA00022694"/>
    </source>
</evidence>
<reference evidence="9" key="1">
    <citation type="submission" date="2022-07" db="EMBL/GenBank/DDBJ databases">
        <title>Genome analysis of Parmales, a sister group of diatoms, reveals the evolutionary specialization of diatoms from phago-mixotrophs to photoautotrophs.</title>
        <authorList>
            <person name="Ban H."/>
            <person name="Sato S."/>
            <person name="Yoshikawa S."/>
            <person name="Kazumasa Y."/>
            <person name="Nakamura Y."/>
            <person name="Ichinomiya M."/>
            <person name="Saitoh K."/>
            <person name="Sato N."/>
            <person name="Blanc-Mathieu R."/>
            <person name="Endo H."/>
            <person name="Kuwata A."/>
            <person name="Ogata H."/>
        </authorList>
    </citation>
    <scope>NUCLEOTIDE SEQUENCE</scope>
</reference>
<evidence type="ECO:0000313" key="10">
    <source>
        <dbReference type="Proteomes" id="UP001165082"/>
    </source>
</evidence>
<evidence type="ECO:0000256" key="1">
    <source>
        <dbReference type="ARBA" id="ARBA00022555"/>
    </source>
</evidence>
<dbReference type="Proteomes" id="UP001165082">
    <property type="component" value="Unassembled WGS sequence"/>
</dbReference>
<sequence length="237" mass="26433">MFQAMAIMRPYISERRMRKMEEVLERRCLDVMFLYERPVNPSNVYACLRTMDAFGVQNCCILDGGYTSTLSTSGDPTGGEVRKKKNRKSKHSAMGSDKWLTVDRVNTGERGVEEVVEKLKKEGYTIYASSLEGGPKVCIVFGNEESGVSPRLKSLSEGLFYLPMSGFAESYNLSVATSLTLAYLQSKGVVGRTEGWEEERREIMCRWMIGCFPKKGMGEIILEKEGIDVVRAGGGGK</sequence>
<dbReference type="AlphaFoldDB" id="A0A9W7ADV2"/>
<keyword evidence="5" id="KW-0819">tRNA processing</keyword>
<dbReference type="Gene3D" id="3.40.1280.10">
    <property type="match status" value="1"/>
</dbReference>